<reference evidence="1" key="1">
    <citation type="submission" date="2021-01" db="EMBL/GenBank/DDBJ databases">
        <authorList>
            <person name="Corre E."/>
            <person name="Pelletier E."/>
            <person name="Niang G."/>
            <person name="Scheremetjew M."/>
            <person name="Finn R."/>
            <person name="Kale V."/>
            <person name="Holt S."/>
            <person name="Cochrane G."/>
            <person name="Meng A."/>
            <person name="Brown T."/>
            <person name="Cohen L."/>
        </authorList>
    </citation>
    <scope>NUCLEOTIDE SEQUENCE</scope>
    <source>
        <strain evidence="1">S3</strain>
    </source>
</reference>
<proteinExistence type="predicted"/>
<organism evidence="1">
    <name type="scientific">Strombidium inclinatum</name>
    <dbReference type="NCBI Taxonomy" id="197538"/>
    <lineage>
        <taxon>Eukaryota</taxon>
        <taxon>Sar</taxon>
        <taxon>Alveolata</taxon>
        <taxon>Ciliophora</taxon>
        <taxon>Intramacronucleata</taxon>
        <taxon>Spirotrichea</taxon>
        <taxon>Oligotrichia</taxon>
        <taxon>Strombidiidae</taxon>
        <taxon>Strombidium</taxon>
    </lineage>
</organism>
<sequence length="104" mass="12434">MVDHSHDQPGLKVNKLHLQEMVLVALRNKVVRLRIKFIELEVLQEGTKRQRPLRYALEETRDRLRLLRLQEVAHDVWLLAEQPELLELLIHLLKVATDRERFCL</sequence>
<dbReference type="AlphaFoldDB" id="A0A7S3IH00"/>
<accession>A0A7S3IH00</accession>
<gene>
    <name evidence="1" type="ORF">SINC0208_LOCUS3055</name>
</gene>
<evidence type="ECO:0000313" key="1">
    <source>
        <dbReference type="EMBL" id="CAE0322471.1"/>
    </source>
</evidence>
<protein>
    <submittedName>
        <fullName evidence="1">Uncharacterized protein</fullName>
    </submittedName>
</protein>
<name>A0A7S3IH00_9SPIT</name>
<dbReference type="EMBL" id="HBIH01007462">
    <property type="protein sequence ID" value="CAE0322471.1"/>
    <property type="molecule type" value="Transcribed_RNA"/>
</dbReference>